<evidence type="ECO:0000256" key="3">
    <source>
        <dbReference type="ARBA" id="ARBA00022989"/>
    </source>
</evidence>
<dbReference type="InterPro" id="IPR010445">
    <property type="entry name" value="LapA_dom"/>
</dbReference>
<evidence type="ECO:0000256" key="1">
    <source>
        <dbReference type="ARBA" id="ARBA00022475"/>
    </source>
</evidence>
<keyword evidence="2 5" id="KW-0812">Transmembrane</keyword>
<gene>
    <name evidence="7" type="ORF">E2636_06565</name>
</gene>
<accession>A0A4P6ZX09</accession>
<protein>
    <submittedName>
        <fullName evidence="7">DUF1049 domain-containing protein</fullName>
    </submittedName>
</protein>
<dbReference type="AlphaFoldDB" id="A0A4P6ZX09"/>
<evidence type="ECO:0000313" key="7">
    <source>
        <dbReference type="EMBL" id="QBP40803.1"/>
    </source>
</evidence>
<dbReference type="KEGG" id="panc:E2636_06565"/>
<keyword evidence="1" id="KW-1003">Cell membrane</keyword>
<dbReference type="Proteomes" id="UP000294292">
    <property type="component" value="Chromosome"/>
</dbReference>
<feature type="transmembrane region" description="Helical" evidence="5">
    <location>
        <begin position="37"/>
        <end position="66"/>
    </location>
</feature>
<dbReference type="RefSeq" id="WP_134209489.1">
    <property type="nucleotide sequence ID" value="NZ_CP038015.1"/>
</dbReference>
<dbReference type="PANTHER" id="PTHR41335">
    <property type="entry name" value="MEMBRANE PROTEIN-RELATED"/>
    <property type="match status" value="1"/>
</dbReference>
<sequence>MKFQWSLLFALIFAVIVAVFAVVNVDVVPVNYFFGTAQWPLILVILGSALLGALVSGSVAIFRFFVLQRRVSHLEKDNTMKEALIATQQNEIYALKRNEPVPYQDSQAIDGLHVEETSADARSTS</sequence>
<evidence type="ECO:0000313" key="8">
    <source>
        <dbReference type="Proteomes" id="UP000294292"/>
    </source>
</evidence>
<name>A0A4P6ZX09_9BACL</name>
<feature type="domain" description="Lipopolysaccharide assembly protein A" evidence="6">
    <location>
        <begin position="24"/>
        <end position="78"/>
    </location>
</feature>
<keyword evidence="4 5" id="KW-0472">Membrane</keyword>
<evidence type="ECO:0000256" key="4">
    <source>
        <dbReference type="ARBA" id="ARBA00023136"/>
    </source>
</evidence>
<dbReference type="EMBL" id="CP038015">
    <property type="protein sequence ID" value="QBP40803.1"/>
    <property type="molecule type" value="Genomic_DNA"/>
</dbReference>
<dbReference type="GO" id="GO:0005886">
    <property type="term" value="C:plasma membrane"/>
    <property type="evidence" value="ECO:0007669"/>
    <property type="project" value="InterPro"/>
</dbReference>
<keyword evidence="8" id="KW-1185">Reference proteome</keyword>
<dbReference type="OrthoDB" id="2990728at2"/>
<proteinExistence type="predicted"/>
<dbReference type="PANTHER" id="PTHR41335:SF1">
    <property type="entry name" value="MEMBRANE PROTEIN"/>
    <property type="match status" value="1"/>
</dbReference>
<evidence type="ECO:0000256" key="2">
    <source>
        <dbReference type="ARBA" id="ARBA00022692"/>
    </source>
</evidence>
<evidence type="ECO:0000259" key="6">
    <source>
        <dbReference type="Pfam" id="PF06305"/>
    </source>
</evidence>
<dbReference type="Pfam" id="PF06305">
    <property type="entry name" value="LapA_dom"/>
    <property type="match status" value="1"/>
</dbReference>
<reference evidence="7 8" key="1">
    <citation type="submission" date="2019-03" db="EMBL/GenBank/DDBJ databases">
        <title>Complete genome sequence of Paenisporosarcina antarctica CGMCC 1.6503T.</title>
        <authorList>
            <person name="Rong J.-C."/>
            <person name="Chi N.-Y."/>
            <person name="Zhang Q.-F."/>
        </authorList>
    </citation>
    <scope>NUCLEOTIDE SEQUENCE [LARGE SCALE GENOMIC DNA]</scope>
    <source>
        <strain evidence="7 8">CGMCC 1.6503</strain>
    </source>
</reference>
<evidence type="ECO:0000256" key="5">
    <source>
        <dbReference type="SAM" id="Phobius"/>
    </source>
</evidence>
<keyword evidence="3 5" id="KW-1133">Transmembrane helix</keyword>
<organism evidence="7 8">
    <name type="scientific">Paenisporosarcina antarctica</name>
    <dbReference type="NCBI Taxonomy" id="417367"/>
    <lineage>
        <taxon>Bacteria</taxon>
        <taxon>Bacillati</taxon>
        <taxon>Bacillota</taxon>
        <taxon>Bacilli</taxon>
        <taxon>Bacillales</taxon>
        <taxon>Caryophanaceae</taxon>
        <taxon>Paenisporosarcina</taxon>
    </lineage>
</organism>